<proteinExistence type="predicted"/>
<protein>
    <submittedName>
        <fullName evidence="1">Uncharacterized protein</fullName>
    </submittedName>
</protein>
<comment type="caution">
    <text evidence="1">The sequence shown here is derived from an EMBL/GenBank/DDBJ whole genome shotgun (WGS) entry which is preliminary data.</text>
</comment>
<keyword evidence="2" id="KW-1185">Reference proteome</keyword>
<dbReference type="EMBL" id="RCVM01000015">
    <property type="protein sequence ID" value="RLY02416.1"/>
    <property type="molecule type" value="Genomic_DNA"/>
</dbReference>
<organism evidence="1 2">
    <name type="scientific">Streptococcus hillyeri</name>
    <dbReference type="NCBI Taxonomy" id="2282420"/>
    <lineage>
        <taxon>Bacteria</taxon>
        <taxon>Bacillati</taxon>
        <taxon>Bacillota</taxon>
        <taxon>Bacilli</taxon>
        <taxon>Lactobacillales</taxon>
        <taxon>Streptococcaceae</taxon>
        <taxon>Streptococcus</taxon>
    </lineage>
</organism>
<accession>A0A3L9DLK4</accession>
<dbReference type="RefSeq" id="WP_121835973.1">
    <property type="nucleotide sequence ID" value="NZ_CP163513.1"/>
</dbReference>
<dbReference type="Proteomes" id="UP000279194">
    <property type="component" value="Unassembled WGS sequence"/>
</dbReference>
<evidence type="ECO:0000313" key="1">
    <source>
        <dbReference type="EMBL" id="RLY02416.1"/>
    </source>
</evidence>
<gene>
    <name evidence="1" type="ORF">EAF07_07555</name>
</gene>
<evidence type="ECO:0000313" key="2">
    <source>
        <dbReference type="Proteomes" id="UP000279194"/>
    </source>
</evidence>
<dbReference type="OrthoDB" id="9760715at2"/>
<name>A0A3L9DLK4_9STRE</name>
<reference evidence="1 2" key="1">
    <citation type="submission" date="2018-10" db="EMBL/GenBank/DDBJ databases">
        <title>Streptococcus hillyeri sp. nov., isolated from equine tracheal sample.</title>
        <authorList>
            <person name="Macfadyen A.C."/>
            <person name="Waller A."/>
            <person name="Paterson G.K."/>
        </authorList>
    </citation>
    <scope>NUCLEOTIDE SEQUENCE [LARGE SCALE GENOMIC DNA]</scope>
    <source>
        <strain evidence="1 2">28462</strain>
    </source>
</reference>
<sequence length="107" mass="12628">MNQEQLFGRLLEEILSGYSNRLELISRYEEGLKSNDPYRVRDVISDEIQRGMESVSSRDNYHHLISYLKVLEVYPDGKVISQKVAARWKNDYPRRKAMLEELKFAGF</sequence>
<dbReference type="AlphaFoldDB" id="A0A3L9DLK4"/>